<sequence length="405" mass="47077">MADRRRCSYTSCEDTSLDLKCCAGCRTVRYCSSMCQRADWGRHVFDCTTGKPINTVYYLARDMRRDVVPVHYQTRVDYGFDKAERIIGAEGGNKLCRLYQGLIRHLENPLMDLRRWQKERRLVEGIKRAFETIPIQDRDTSYTWFLDHQEFFDGSAVDEDTKKRQIQDSVDIMVLKAWPYTSDGSPNDTLLTVRSETARKFSKHEHECFFFFATILAQRCPESETVMWLKFGFVAEPERELRLRYTELISRCTFEEFRDAYTTSSIPALFAHHGIVALGSDRLFQDVMSGSPKTFKSVWHLKQHVDELAAANPHEPHLAPIPELFVICDYGYKNCQKAEDEDWKLLDDLYTQLFAKHGMDPLELHAACRRGELLQFVKGFLRLSPWSAKYARLLKNAYPLPASRA</sequence>
<dbReference type="STRING" id="1314778.A0A5C3NQH0"/>
<evidence type="ECO:0000256" key="1">
    <source>
        <dbReference type="ARBA" id="ARBA00022723"/>
    </source>
</evidence>
<dbReference type="Pfam" id="PF01753">
    <property type="entry name" value="zf-MYND"/>
    <property type="match status" value="1"/>
</dbReference>
<dbReference type="Gene3D" id="6.10.140.2220">
    <property type="match status" value="1"/>
</dbReference>
<keyword evidence="2 4" id="KW-0863">Zinc-finger</keyword>
<dbReference type="SUPFAM" id="SSF144232">
    <property type="entry name" value="HIT/MYND zinc finger-like"/>
    <property type="match status" value="1"/>
</dbReference>
<keyword evidence="3" id="KW-0862">Zinc</keyword>
<evidence type="ECO:0000256" key="3">
    <source>
        <dbReference type="ARBA" id="ARBA00022833"/>
    </source>
</evidence>
<name>A0A5C3NQH0_9APHY</name>
<dbReference type="Proteomes" id="UP000308197">
    <property type="component" value="Unassembled WGS sequence"/>
</dbReference>
<gene>
    <name evidence="6" type="ORF">K466DRAFT_559876</name>
</gene>
<protein>
    <recommendedName>
        <fullName evidence="5">MYND-type domain-containing protein</fullName>
    </recommendedName>
</protein>
<reference evidence="6 7" key="1">
    <citation type="journal article" date="2019" name="Nat. Ecol. Evol.">
        <title>Megaphylogeny resolves global patterns of mushroom evolution.</title>
        <authorList>
            <person name="Varga T."/>
            <person name="Krizsan K."/>
            <person name="Foldi C."/>
            <person name="Dima B."/>
            <person name="Sanchez-Garcia M."/>
            <person name="Sanchez-Ramirez S."/>
            <person name="Szollosi G.J."/>
            <person name="Szarkandi J.G."/>
            <person name="Papp V."/>
            <person name="Albert L."/>
            <person name="Andreopoulos W."/>
            <person name="Angelini C."/>
            <person name="Antonin V."/>
            <person name="Barry K.W."/>
            <person name="Bougher N.L."/>
            <person name="Buchanan P."/>
            <person name="Buyck B."/>
            <person name="Bense V."/>
            <person name="Catcheside P."/>
            <person name="Chovatia M."/>
            <person name="Cooper J."/>
            <person name="Damon W."/>
            <person name="Desjardin D."/>
            <person name="Finy P."/>
            <person name="Geml J."/>
            <person name="Haridas S."/>
            <person name="Hughes K."/>
            <person name="Justo A."/>
            <person name="Karasinski D."/>
            <person name="Kautmanova I."/>
            <person name="Kiss B."/>
            <person name="Kocsube S."/>
            <person name="Kotiranta H."/>
            <person name="LaButti K.M."/>
            <person name="Lechner B.E."/>
            <person name="Liimatainen K."/>
            <person name="Lipzen A."/>
            <person name="Lukacs Z."/>
            <person name="Mihaltcheva S."/>
            <person name="Morgado L.N."/>
            <person name="Niskanen T."/>
            <person name="Noordeloos M.E."/>
            <person name="Ohm R.A."/>
            <person name="Ortiz-Santana B."/>
            <person name="Ovrebo C."/>
            <person name="Racz N."/>
            <person name="Riley R."/>
            <person name="Savchenko A."/>
            <person name="Shiryaev A."/>
            <person name="Soop K."/>
            <person name="Spirin V."/>
            <person name="Szebenyi C."/>
            <person name="Tomsovsky M."/>
            <person name="Tulloss R.E."/>
            <person name="Uehling J."/>
            <person name="Grigoriev I.V."/>
            <person name="Vagvolgyi C."/>
            <person name="Papp T."/>
            <person name="Martin F.M."/>
            <person name="Miettinen O."/>
            <person name="Hibbett D.S."/>
            <person name="Nagy L.G."/>
        </authorList>
    </citation>
    <scope>NUCLEOTIDE SEQUENCE [LARGE SCALE GENOMIC DNA]</scope>
    <source>
        <strain evidence="6 7">HHB13444</strain>
    </source>
</reference>
<feature type="domain" description="MYND-type" evidence="5">
    <location>
        <begin position="9"/>
        <end position="47"/>
    </location>
</feature>
<evidence type="ECO:0000256" key="4">
    <source>
        <dbReference type="PROSITE-ProRule" id="PRU00134"/>
    </source>
</evidence>
<dbReference type="PROSITE" id="PS50865">
    <property type="entry name" value="ZF_MYND_2"/>
    <property type="match status" value="1"/>
</dbReference>
<evidence type="ECO:0000313" key="6">
    <source>
        <dbReference type="EMBL" id="TFK79501.1"/>
    </source>
</evidence>
<organism evidence="6 7">
    <name type="scientific">Polyporus arcularius HHB13444</name>
    <dbReference type="NCBI Taxonomy" id="1314778"/>
    <lineage>
        <taxon>Eukaryota</taxon>
        <taxon>Fungi</taxon>
        <taxon>Dikarya</taxon>
        <taxon>Basidiomycota</taxon>
        <taxon>Agaricomycotina</taxon>
        <taxon>Agaricomycetes</taxon>
        <taxon>Polyporales</taxon>
        <taxon>Polyporaceae</taxon>
        <taxon>Polyporus</taxon>
    </lineage>
</organism>
<proteinExistence type="predicted"/>
<evidence type="ECO:0000256" key="2">
    <source>
        <dbReference type="ARBA" id="ARBA00022771"/>
    </source>
</evidence>
<dbReference type="GO" id="GO:0008270">
    <property type="term" value="F:zinc ion binding"/>
    <property type="evidence" value="ECO:0007669"/>
    <property type="project" value="UniProtKB-KW"/>
</dbReference>
<keyword evidence="7" id="KW-1185">Reference proteome</keyword>
<dbReference type="AlphaFoldDB" id="A0A5C3NQH0"/>
<dbReference type="EMBL" id="ML212014">
    <property type="protein sequence ID" value="TFK79501.1"/>
    <property type="molecule type" value="Genomic_DNA"/>
</dbReference>
<accession>A0A5C3NQH0</accession>
<evidence type="ECO:0000313" key="7">
    <source>
        <dbReference type="Proteomes" id="UP000308197"/>
    </source>
</evidence>
<keyword evidence="1" id="KW-0479">Metal-binding</keyword>
<dbReference type="InParanoid" id="A0A5C3NQH0"/>
<evidence type="ECO:0000259" key="5">
    <source>
        <dbReference type="PROSITE" id="PS50865"/>
    </source>
</evidence>
<dbReference type="InterPro" id="IPR002893">
    <property type="entry name" value="Znf_MYND"/>
</dbReference>